<dbReference type="PANTHER" id="PTHR45436:SF5">
    <property type="entry name" value="SENSOR HISTIDINE KINASE TRCS"/>
    <property type="match status" value="1"/>
</dbReference>
<evidence type="ECO:0000259" key="14">
    <source>
        <dbReference type="PROSITE" id="PS50885"/>
    </source>
</evidence>
<evidence type="ECO:0000256" key="7">
    <source>
        <dbReference type="ARBA" id="ARBA00022777"/>
    </source>
</evidence>
<dbReference type="PRINTS" id="PR00344">
    <property type="entry name" value="BCTRLSENSOR"/>
</dbReference>
<keyword evidence="4" id="KW-0597">Phosphoprotein</keyword>
<dbReference type="Gene3D" id="1.10.287.130">
    <property type="match status" value="1"/>
</dbReference>
<dbReference type="SMART" id="SM00388">
    <property type="entry name" value="HisKA"/>
    <property type="match status" value="1"/>
</dbReference>
<evidence type="ECO:0000256" key="3">
    <source>
        <dbReference type="ARBA" id="ARBA00012438"/>
    </source>
</evidence>
<protein>
    <recommendedName>
        <fullName evidence="3">histidine kinase</fullName>
        <ecNumber evidence="3">2.7.13.3</ecNumber>
    </recommendedName>
</protein>
<dbReference type="InterPro" id="IPR036097">
    <property type="entry name" value="HisK_dim/P_sf"/>
</dbReference>
<name>A0ABU2J965_9ACTN</name>
<dbReference type="InterPro" id="IPR050428">
    <property type="entry name" value="TCS_sensor_his_kinase"/>
</dbReference>
<dbReference type="InterPro" id="IPR003594">
    <property type="entry name" value="HATPase_dom"/>
</dbReference>
<keyword evidence="8 12" id="KW-1133">Transmembrane helix</keyword>
<dbReference type="PROSITE" id="PS50109">
    <property type="entry name" value="HIS_KIN"/>
    <property type="match status" value="1"/>
</dbReference>
<dbReference type="Gene3D" id="6.10.340.10">
    <property type="match status" value="1"/>
</dbReference>
<dbReference type="RefSeq" id="WP_311422439.1">
    <property type="nucleotide sequence ID" value="NZ_JAVREH010000007.1"/>
</dbReference>
<dbReference type="EMBL" id="JAVREH010000007">
    <property type="protein sequence ID" value="MDT0261283.1"/>
    <property type="molecule type" value="Genomic_DNA"/>
</dbReference>
<keyword evidence="7 15" id="KW-0418">Kinase</keyword>
<feature type="region of interest" description="Disordered" evidence="11">
    <location>
        <begin position="256"/>
        <end position="275"/>
    </location>
</feature>
<dbReference type="Proteomes" id="UP001183176">
    <property type="component" value="Unassembled WGS sequence"/>
</dbReference>
<dbReference type="Pfam" id="PF00512">
    <property type="entry name" value="HisKA"/>
    <property type="match status" value="1"/>
</dbReference>
<comment type="subcellular location">
    <subcellularLocation>
        <location evidence="2">Cell membrane</location>
    </subcellularLocation>
</comment>
<keyword evidence="5" id="KW-0808">Transferase</keyword>
<evidence type="ECO:0000256" key="5">
    <source>
        <dbReference type="ARBA" id="ARBA00022679"/>
    </source>
</evidence>
<dbReference type="CDD" id="cd00075">
    <property type="entry name" value="HATPase"/>
    <property type="match status" value="1"/>
</dbReference>
<evidence type="ECO:0000256" key="9">
    <source>
        <dbReference type="ARBA" id="ARBA00023012"/>
    </source>
</evidence>
<dbReference type="InterPro" id="IPR036890">
    <property type="entry name" value="HATPase_C_sf"/>
</dbReference>
<dbReference type="SMART" id="SM00387">
    <property type="entry name" value="HATPase_c"/>
    <property type="match status" value="1"/>
</dbReference>
<dbReference type="SUPFAM" id="SSF55874">
    <property type="entry name" value="ATPase domain of HSP90 chaperone/DNA topoisomerase II/histidine kinase"/>
    <property type="match status" value="1"/>
</dbReference>
<sequence length="541" mass="57494">MSQPADPQHPWPPVATRDVPPSEPAPRRSGWQHWRAQVLAPLGRVGVLRTLTGRLVCGVVGLVTLLVVLIGFATYSALAPFLTARLDDQLASVAQTSNINRYLDYALRPSTAPPGAQNVWFAGLSDDGTVLVTVPNDLLIHPLALSAGDRRTLAEHPNKMRTVTTTDGIDLRVTSVGAQFSNTSADQGLGADVVPGVLVVGLSIHDVQDTLHRLLLLEVAIGAAAVALAAALTMWGVRAGLRPLHRVTRTAQEVTAELGPDGSGLDRRVPDADPSTEVGQVASSMNTLLQAVESEFAARLRSEERMRQFLADASHELRTPLTSIRGYAELARMRAQPTDAPDDSMRRIEVEGTRMSRLVEDLLVLARGDQGTVLRREPVEVDQLLSEAARAVRAAHPERELTVLDSGGLVVTGDRDQLLRVLINLTTNAAAHTQDGPIRLEAVGGRTQQGPTVALSVTDAGPGLSPDEASHVFERFWRADKARSRAKGGSGLGMAIVAQIVQAHGGQVRFDSSVEGGTTVTVTLPLATQQEPPAGPVSVAG</sequence>
<evidence type="ECO:0000256" key="4">
    <source>
        <dbReference type="ARBA" id="ARBA00022553"/>
    </source>
</evidence>
<comment type="caution">
    <text evidence="15">The sequence shown here is derived from an EMBL/GenBank/DDBJ whole genome shotgun (WGS) entry which is preliminary data.</text>
</comment>
<keyword evidence="10 12" id="KW-0472">Membrane</keyword>
<dbReference type="InterPro" id="IPR004358">
    <property type="entry name" value="Sig_transdc_His_kin-like_C"/>
</dbReference>
<accession>A0ABU2J965</accession>
<evidence type="ECO:0000313" key="16">
    <source>
        <dbReference type="Proteomes" id="UP001183176"/>
    </source>
</evidence>
<dbReference type="PROSITE" id="PS50885">
    <property type="entry name" value="HAMP"/>
    <property type="match status" value="1"/>
</dbReference>
<dbReference type="PANTHER" id="PTHR45436">
    <property type="entry name" value="SENSOR HISTIDINE KINASE YKOH"/>
    <property type="match status" value="1"/>
</dbReference>
<feature type="domain" description="HAMP" evidence="14">
    <location>
        <begin position="238"/>
        <end position="297"/>
    </location>
</feature>
<dbReference type="SUPFAM" id="SSF47384">
    <property type="entry name" value="Homodimeric domain of signal transducing histidine kinase"/>
    <property type="match status" value="1"/>
</dbReference>
<feature type="domain" description="Histidine kinase" evidence="13">
    <location>
        <begin position="312"/>
        <end position="528"/>
    </location>
</feature>
<feature type="region of interest" description="Disordered" evidence="11">
    <location>
        <begin position="1"/>
        <end position="30"/>
    </location>
</feature>
<dbReference type="Gene3D" id="3.30.565.10">
    <property type="entry name" value="Histidine kinase-like ATPase, C-terminal domain"/>
    <property type="match status" value="1"/>
</dbReference>
<keyword evidence="9" id="KW-0902">Two-component regulatory system</keyword>
<dbReference type="GO" id="GO:0016301">
    <property type="term" value="F:kinase activity"/>
    <property type="evidence" value="ECO:0007669"/>
    <property type="project" value="UniProtKB-KW"/>
</dbReference>
<evidence type="ECO:0000256" key="11">
    <source>
        <dbReference type="SAM" id="MobiDB-lite"/>
    </source>
</evidence>
<evidence type="ECO:0000259" key="13">
    <source>
        <dbReference type="PROSITE" id="PS50109"/>
    </source>
</evidence>
<evidence type="ECO:0000313" key="15">
    <source>
        <dbReference type="EMBL" id="MDT0261283.1"/>
    </source>
</evidence>
<feature type="transmembrane region" description="Helical" evidence="12">
    <location>
        <begin position="214"/>
        <end position="237"/>
    </location>
</feature>
<gene>
    <name evidence="15" type="ORF">RM423_07730</name>
</gene>
<dbReference type="EC" id="2.7.13.3" evidence="3"/>
<keyword evidence="6 12" id="KW-0812">Transmembrane</keyword>
<dbReference type="CDD" id="cd00082">
    <property type="entry name" value="HisKA"/>
    <property type="match status" value="1"/>
</dbReference>
<dbReference type="InterPro" id="IPR005467">
    <property type="entry name" value="His_kinase_dom"/>
</dbReference>
<evidence type="ECO:0000256" key="10">
    <source>
        <dbReference type="ARBA" id="ARBA00023136"/>
    </source>
</evidence>
<evidence type="ECO:0000256" key="6">
    <source>
        <dbReference type="ARBA" id="ARBA00022692"/>
    </source>
</evidence>
<dbReference type="Pfam" id="PF00672">
    <property type="entry name" value="HAMP"/>
    <property type="match status" value="1"/>
</dbReference>
<proteinExistence type="predicted"/>
<dbReference type="InterPro" id="IPR003661">
    <property type="entry name" value="HisK_dim/P_dom"/>
</dbReference>
<evidence type="ECO:0000256" key="2">
    <source>
        <dbReference type="ARBA" id="ARBA00004236"/>
    </source>
</evidence>
<dbReference type="SMART" id="SM00304">
    <property type="entry name" value="HAMP"/>
    <property type="match status" value="1"/>
</dbReference>
<organism evidence="15 16">
    <name type="scientific">Jatrophihabitans lederbergiae</name>
    <dbReference type="NCBI Taxonomy" id="3075547"/>
    <lineage>
        <taxon>Bacteria</taxon>
        <taxon>Bacillati</taxon>
        <taxon>Actinomycetota</taxon>
        <taxon>Actinomycetes</taxon>
        <taxon>Jatrophihabitantales</taxon>
        <taxon>Jatrophihabitantaceae</taxon>
        <taxon>Jatrophihabitans</taxon>
    </lineage>
</organism>
<keyword evidence="16" id="KW-1185">Reference proteome</keyword>
<evidence type="ECO:0000256" key="12">
    <source>
        <dbReference type="SAM" id="Phobius"/>
    </source>
</evidence>
<comment type="catalytic activity">
    <reaction evidence="1">
        <text>ATP + protein L-histidine = ADP + protein N-phospho-L-histidine.</text>
        <dbReference type="EC" id="2.7.13.3"/>
    </reaction>
</comment>
<reference evidence="16" key="1">
    <citation type="submission" date="2023-07" db="EMBL/GenBank/DDBJ databases">
        <title>30 novel species of actinomycetes from the DSMZ collection.</title>
        <authorList>
            <person name="Nouioui I."/>
        </authorList>
    </citation>
    <scope>NUCLEOTIDE SEQUENCE [LARGE SCALE GENOMIC DNA]</scope>
    <source>
        <strain evidence="16">DSM 44399</strain>
    </source>
</reference>
<evidence type="ECO:0000256" key="8">
    <source>
        <dbReference type="ARBA" id="ARBA00022989"/>
    </source>
</evidence>
<dbReference type="Pfam" id="PF02518">
    <property type="entry name" value="HATPase_c"/>
    <property type="match status" value="1"/>
</dbReference>
<feature type="transmembrane region" description="Helical" evidence="12">
    <location>
        <begin position="51"/>
        <end position="75"/>
    </location>
</feature>
<dbReference type="InterPro" id="IPR003660">
    <property type="entry name" value="HAMP_dom"/>
</dbReference>
<evidence type="ECO:0000256" key="1">
    <source>
        <dbReference type="ARBA" id="ARBA00000085"/>
    </source>
</evidence>